<feature type="region of interest" description="Disordered" evidence="1">
    <location>
        <begin position="1095"/>
        <end position="1139"/>
    </location>
</feature>
<dbReference type="AlphaFoldDB" id="A0A4Z2CP33"/>
<reference evidence="2 3" key="1">
    <citation type="submission" date="2019-03" db="EMBL/GenBank/DDBJ databases">
        <title>An improved genome assembly of the fluke Schistosoma japonicum.</title>
        <authorList>
            <person name="Hu W."/>
            <person name="Luo F."/>
            <person name="Yin M."/>
            <person name="Mo X."/>
            <person name="Sun C."/>
            <person name="Wu Q."/>
            <person name="Zhu B."/>
            <person name="Xiang M."/>
            <person name="Wang J."/>
            <person name="Wang Y."/>
            <person name="Zhang T."/>
            <person name="Xu B."/>
            <person name="Zheng H."/>
            <person name="Feng Z."/>
        </authorList>
    </citation>
    <scope>NUCLEOTIDE SEQUENCE [LARGE SCALE GENOMIC DNA]</scope>
    <source>
        <strain evidence="2">HuSjv2</strain>
        <tissue evidence="2">Worms</tissue>
    </source>
</reference>
<accession>A0A4Z2CP33</accession>
<evidence type="ECO:0000313" key="2">
    <source>
        <dbReference type="EMBL" id="TNN05981.1"/>
    </source>
</evidence>
<feature type="compositionally biased region" description="Polar residues" evidence="1">
    <location>
        <begin position="1037"/>
        <end position="1051"/>
    </location>
</feature>
<dbReference type="OrthoDB" id="21204at2759"/>
<dbReference type="STRING" id="6182.A0A4Z2CP33"/>
<dbReference type="EMBL" id="SKCS01000488">
    <property type="protein sequence ID" value="TNN05981.1"/>
    <property type="molecule type" value="Genomic_DNA"/>
</dbReference>
<evidence type="ECO:0000256" key="1">
    <source>
        <dbReference type="SAM" id="MobiDB-lite"/>
    </source>
</evidence>
<dbReference type="Proteomes" id="UP000311919">
    <property type="component" value="Unassembled WGS sequence"/>
</dbReference>
<keyword evidence="2" id="KW-0436">Ligase</keyword>
<proteinExistence type="predicted"/>
<feature type="compositionally biased region" description="Polar residues" evidence="1">
    <location>
        <begin position="1000"/>
        <end position="1012"/>
    </location>
</feature>
<gene>
    <name evidence="2" type="ORF">EWB00_008704</name>
</gene>
<feature type="compositionally biased region" description="Polar residues" evidence="1">
    <location>
        <begin position="1102"/>
        <end position="1131"/>
    </location>
</feature>
<comment type="caution">
    <text evidence="2">The sequence shown here is derived from an EMBL/GenBank/DDBJ whole genome shotgun (WGS) entry which is preliminary data.</text>
</comment>
<feature type="compositionally biased region" description="Basic and acidic residues" evidence="1">
    <location>
        <begin position="1015"/>
        <end position="1024"/>
    </location>
</feature>
<organism evidence="2 3">
    <name type="scientific">Schistosoma japonicum</name>
    <name type="common">Blood fluke</name>
    <dbReference type="NCBI Taxonomy" id="6182"/>
    <lineage>
        <taxon>Eukaryota</taxon>
        <taxon>Metazoa</taxon>
        <taxon>Spiralia</taxon>
        <taxon>Lophotrochozoa</taxon>
        <taxon>Platyhelminthes</taxon>
        <taxon>Trematoda</taxon>
        <taxon>Digenea</taxon>
        <taxon>Strigeidida</taxon>
        <taxon>Schistosomatoidea</taxon>
        <taxon>Schistosomatidae</taxon>
        <taxon>Schistosoma</taxon>
    </lineage>
</organism>
<dbReference type="GO" id="GO:0016874">
    <property type="term" value="F:ligase activity"/>
    <property type="evidence" value="ECO:0007669"/>
    <property type="project" value="UniProtKB-KW"/>
</dbReference>
<protein>
    <submittedName>
        <fullName evidence="2">E3 ubiquitin-ligase ICP0</fullName>
    </submittedName>
</protein>
<feature type="region of interest" description="Disordered" evidence="1">
    <location>
        <begin position="658"/>
        <end position="680"/>
    </location>
</feature>
<evidence type="ECO:0000313" key="3">
    <source>
        <dbReference type="Proteomes" id="UP000311919"/>
    </source>
</evidence>
<feature type="region of interest" description="Disordered" evidence="1">
    <location>
        <begin position="889"/>
        <end position="910"/>
    </location>
</feature>
<feature type="region of interest" description="Disordered" evidence="1">
    <location>
        <begin position="995"/>
        <end position="1051"/>
    </location>
</feature>
<sequence length="1139" mass="126365">MNILDTPSHLSYRWNPELGSAENRRSLLTILVDNALRSSTSSLLDGLLLRQLVYIFSFDSVPVAQESTLTRDISPEFLTANETHRHRLAAFIRRELRVIAPWLAYDVSYNSQGGHENSEDVAYYNAAVTSPLISGAPGLEVDTRELDNLTNTVLQHICTIPITNEQSLVDFLTNQSALHPSLVPSVYLHHLASEIVQFAQFTGSMEEYDSSVCLYRRRVTLGGLISSSTERHRNRYLQRHIPEPRLAVYIASACWPRLRPGFAQPEGLIIHPLINWLLQRLFVHAISGTSHPDPLPGTGDPPPSLPSPLVFHGPSLTCHPNCLRLASSCHALLEAVISFSRLRGQTSGQTINLSYDGSVSTSEIFPNRLLFQRVLSELIDHARFSEALSGQFSQYNDRTRLTCLTPRNSEENSLSSVSNQRTNSRVSIRNLINLVEPDDYLQPAIRSHLLALKRLDGLLLLFTARVPGLRNDPEHLISELLHMPLMPMTITPLAVIDLTRPRSVVSRSQTFSMQSQGRGQSSANLDTMRAPYVSRFSGIDWTYLRQPAQSLFSQTDHPVNSVTGTNTVTTSVSFGDWNSVVSNQLTTSNDVCPFRGSQIFPMISSVESGTSADGSTSVHNSPGGWRDTASYVVISSDESDEETIEYNDPCVVPVQSSVLTSDDSEPGHESSPENQTNRCESTASLGSLFSTFSNIPLQSELPAVNEFVPSSVKSTGNNKTCQPDITHISSELDNMQKGTTKLSLTSSLLSPAYTNNCSDKITEQHSAIPRCEEPMEVDERPDDIPYSVPPSSSNYNACLTALPGKSTVLSKNMNAVGPHSGKNNEGKSLANRSNILSPRNSLKHYYHSPTKYELHYRHRRRKLNINSNHLINTDSDCELIRESIRIDSDSSCSTSRSNSLSRSSSSSSNCQQISKFSSTAMRLCSSSYRCKSIHRKHHRCHHSYCGRHHLCHSRHSCCCYCHSKRHIYKHHHSSKKLINLNNPSSPVIISDGDDIDKSSEVSPETLTDNSCHLSHHSDNNEEKSLPFPTVADHNTLPRLSQGDTMFPDQSCNVPSSSKSHFLSVTDTNHATFPIYEPSTATEFYRLLAKFESQDDQSEHSKSSACESTSTAFSSFDKCSQTDSETITSTNIPDLPLCEK</sequence>
<keyword evidence="3" id="KW-1185">Reference proteome</keyword>
<name>A0A4Z2CP33_SCHJA</name>